<gene>
    <name evidence="7" type="ORF">B0680_01875</name>
</gene>
<dbReference type="EMBL" id="MUYU01000006">
    <property type="protein sequence ID" value="OOS25601.1"/>
    <property type="molecule type" value="Genomic_DNA"/>
</dbReference>
<evidence type="ECO:0000256" key="3">
    <source>
        <dbReference type="ARBA" id="ARBA00022679"/>
    </source>
</evidence>
<comment type="caution">
    <text evidence="7">The sequence shown here is derived from an EMBL/GenBank/DDBJ whole genome shotgun (WGS) entry which is preliminary data.</text>
</comment>
<evidence type="ECO:0000256" key="1">
    <source>
        <dbReference type="ARBA" id="ARBA00005189"/>
    </source>
</evidence>
<keyword evidence="5 7" id="KW-0012">Acyltransferase</keyword>
<dbReference type="CDD" id="cd07989">
    <property type="entry name" value="LPLAT_AGPAT-like"/>
    <property type="match status" value="1"/>
</dbReference>
<name>A0A1T0CU05_9GAMM</name>
<proteinExistence type="predicted"/>
<keyword evidence="3 7" id="KW-0808">Transferase</keyword>
<dbReference type="InterPro" id="IPR002123">
    <property type="entry name" value="Plipid/glycerol_acylTrfase"/>
</dbReference>
<comment type="pathway">
    <text evidence="1">Lipid metabolism.</text>
</comment>
<dbReference type="GO" id="GO:0003841">
    <property type="term" value="F:1-acylglycerol-3-phosphate O-acyltransferase activity"/>
    <property type="evidence" value="ECO:0007669"/>
    <property type="project" value="TreeGrafter"/>
</dbReference>
<accession>A0A1T0CU05</accession>
<protein>
    <submittedName>
        <fullName evidence="7">1-acyl-sn-glycerol-3-phosphate acyltransferase</fullName>
    </submittedName>
</protein>
<dbReference type="STRING" id="470453.B0680_01875"/>
<dbReference type="Proteomes" id="UP000189800">
    <property type="component" value="Unassembled WGS sequence"/>
</dbReference>
<evidence type="ECO:0000256" key="4">
    <source>
        <dbReference type="ARBA" id="ARBA00023098"/>
    </source>
</evidence>
<evidence type="ECO:0000259" key="6">
    <source>
        <dbReference type="SMART" id="SM00563"/>
    </source>
</evidence>
<keyword evidence="2" id="KW-0444">Lipid biosynthesis</keyword>
<evidence type="ECO:0000256" key="2">
    <source>
        <dbReference type="ARBA" id="ARBA00022516"/>
    </source>
</evidence>
<evidence type="ECO:0000256" key="5">
    <source>
        <dbReference type="ARBA" id="ARBA00023315"/>
    </source>
</evidence>
<keyword evidence="4" id="KW-0443">Lipid metabolism</keyword>
<dbReference type="SUPFAM" id="SSF69593">
    <property type="entry name" value="Glycerol-3-phosphate (1)-acyltransferase"/>
    <property type="match status" value="1"/>
</dbReference>
<dbReference type="PANTHER" id="PTHR10434:SF64">
    <property type="entry name" value="1-ACYL-SN-GLYCEROL-3-PHOSPHATE ACYLTRANSFERASE-RELATED"/>
    <property type="match status" value="1"/>
</dbReference>
<dbReference type="PANTHER" id="PTHR10434">
    <property type="entry name" value="1-ACYL-SN-GLYCEROL-3-PHOSPHATE ACYLTRANSFERASE"/>
    <property type="match status" value="1"/>
</dbReference>
<evidence type="ECO:0000313" key="8">
    <source>
        <dbReference type="Proteomes" id="UP000189800"/>
    </source>
</evidence>
<dbReference type="SMART" id="SM00563">
    <property type="entry name" value="PlsC"/>
    <property type="match status" value="1"/>
</dbReference>
<organism evidence="7 8">
    <name type="scientific">Moraxella pluranimalium</name>
    <dbReference type="NCBI Taxonomy" id="470453"/>
    <lineage>
        <taxon>Bacteria</taxon>
        <taxon>Pseudomonadati</taxon>
        <taxon>Pseudomonadota</taxon>
        <taxon>Gammaproteobacteria</taxon>
        <taxon>Moraxellales</taxon>
        <taxon>Moraxellaceae</taxon>
        <taxon>Moraxella</taxon>
    </lineage>
</organism>
<dbReference type="Pfam" id="PF01553">
    <property type="entry name" value="Acyltransferase"/>
    <property type="match status" value="1"/>
</dbReference>
<dbReference type="GO" id="GO:0006654">
    <property type="term" value="P:phosphatidic acid biosynthetic process"/>
    <property type="evidence" value="ECO:0007669"/>
    <property type="project" value="TreeGrafter"/>
</dbReference>
<sequence>MVTFIRTQYNRSKKLIGMTGTLVGGFRAAQKVGAFGGQASREKLSPYVQEFCRRMAGSFGVNVVQVEPVPQTHGLWVSNHVSWLDIPVVGSVAPVFFLSKAEIGEWPIFGKLAKAGGTLFIKRGSGDTGSVSDQITSFLQGGSSVVFFPEATTTDGKQIKKIYGKLLKSAIDTGLPICPLVIAYVDKDGKLSDDAAYYGERSMADSLKKVADSKGITAHVLPLAPIYPENKDQRTLTEELQSAMEAGLAELHRRVLTA</sequence>
<dbReference type="OrthoDB" id="9806880at2"/>
<dbReference type="AlphaFoldDB" id="A0A1T0CU05"/>
<reference evidence="7 8" key="1">
    <citation type="submission" date="2017-02" db="EMBL/GenBank/DDBJ databases">
        <title>Draft genome sequence of Moraxella pluranimalium CCUG 54913T type strain.</title>
        <authorList>
            <person name="Salva-Serra F."/>
            <person name="Engstrom-Jakobsson H."/>
            <person name="Thorell K."/>
            <person name="Jaen-Luchoro D."/>
            <person name="Gonzales-Siles L."/>
            <person name="Karlsson R."/>
            <person name="Yazdan S."/>
            <person name="Boulund F."/>
            <person name="Johnning A."/>
            <person name="Engstrand L."/>
            <person name="Kristiansson E."/>
            <person name="Moore E."/>
        </authorList>
    </citation>
    <scope>NUCLEOTIDE SEQUENCE [LARGE SCALE GENOMIC DNA]</scope>
    <source>
        <strain evidence="7 8">CCUG 54913</strain>
    </source>
</reference>
<feature type="domain" description="Phospholipid/glycerol acyltransferase" evidence="6">
    <location>
        <begin position="74"/>
        <end position="185"/>
    </location>
</feature>
<keyword evidence="8" id="KW-1185">Reference proteome</keyword>
<dbReference type="RefSeq" id="WP_078253357.1">
    <property type="nucleotide sequence ID" value="NZ_MUYU01000006.1"/>
</dbReference>
<evidence type="ECO:0000313" key="7">
    <source>
        <dbReference type="EMBL" id="OOS25601.1"/>
    </source>
</evidence>